<comment type="caution">
    <text evidence="1">The sequence shown here is derived from an EMBL/GenBank/DDBJ whole genome shotgun (WGS) entry which is preliminary data.</text>
</comment>
<gene>
    <name evidence="1" type="ORF">LCGC14_1576110</name>
</gene>
<reference evidence="1" key="1">
    <citation type="journal article" date="2015" name="Nature">
        <title>Complex archaea that bridge the gap between prokaryotes and eukaryotes.</title>
        <authorList>
            <person name="Spang A."/>
            <person name="Saw J.H."/>
            <person name="Jorgensen S.L."/>
            <person name="Zaremba-Niedzwiedzka K."/>
            <person name="Martijn J."/>
            <person name="Lind A.E."/>
            <person name="van Eijk R."/>
            <person name="Schleper C."/>
            <person name="Guy L."/>
            <person name="Ettema T.J."/>
        </authorList>
    </citation>
    <scope>NUCLEOTIDE SEQUENCE</scope>
</reference>
<evidence type="ECO:0000313" key="1">
    <source>
        <dbReference type="EMBL" id="KKM27300.1"/>
    </source>
</evidence>
<sequence length="161" mass="17948">MDTLGGCVRSWCGLPGVTRLAVQWMLSKARDLFWRPLDVCKNAYKYRRDVSIRKGSCFAIYLLTGPILFGSSKSLPRPRLGAGFGPRSYRMKFYNRVRAVEARAAKRSSAQWHAAAGREATERAVRAGTVPIFGACRRAVPTTLKTTHPLHKKGRGLVVRV</sequence>
<accession>A0A0F9LIG8</accession>
<dbReference type="AlphaFoldDB" id="A0A0F9LIG8"/>
<dbReference type="EMBL" id="LAZR01012348">
    <property type="protein sequence ID" value="KKM27300.1"/>
    <property type="molecule type" value="Genomic_DNA"/>
</dbReference>
<name>A0A0F9LIG8_9ZZZZ</name>
<protein>
    <submittedName>
        <fullName evidence="1">Uncharacterized protein</fullName>
    </submittedName>
</protein>
<proteinExistence type="predicted"/>
<organism evidence="1">
    <name type="scientific">marine sediment metagenome</name>
    <dbReference type="NCBI Taxonomy" id="412755"/>
    <lineage>
        <taxon>unclassified sequences</taxon>
        <taxon>metagenomes</taxon>
        <taxon>ecological metagenomes</taxon>
    </lineage>
</organism>